<dbReference type="GO" id="GO:0016020">
    <property type="term" value="C:membrane"/>
    <property type="evidence" value="ECO:0007669"/>
    <property type="project" value="UniProtKB-SubCell"/>
</dbReference>
<keyword evidence="5 6" id="KW-0472">Membrane</keyword>
<feature type="transmembrane region" description="Helical" evidence="6">
    <location>
        <begin position="470"/>
        <end position="488"/>
    </location>
</feature>
<accession>A0A2P6SII4</accession>
<dbReference type="Pfam" id="PF01554">
    <property type="entry name" value="MatE"/>
    <property type="match status" value="2"/>
</dbReference>
<feature type="transmembrane region" description="Helical" evidence="6">
    <location>
        <begin position="439"/>
        <end position="461"/>
    </location>
</feature>
<proteinExistence type="inferred from homology"/>
<comment type="caution">
    <text evidence="7">The sequence shown here is derived from an EMBL/GenBank/DDBJ whole genome shotgun (WGS) entry which is preliminary data.</text>
</comment>
<sequence length="513" mass="56125">MKITSSSTLGTSPDRKQTLDRKIDGVSAMESISYLHHAPTTFLGSRDGDYPPTRSFKDAKDICFAETAKLWTIAGPIAFNLLCYYGINSSTAIFVGHIGDVELSAVAISLNVIGNFSFGFLYGMASALETLCGQAFGAGQVGLLGIYLQRSWIIMTIACSCLLPIYIYAAPVLKLLGQDENIADVAGKLCIQIIPQMFSMAINFPTQRFLQAQSKVSFLSLFGFATLVLHIGLLCVFLKVFGWGMSSATAAFNISSWAMTLAQVVYIVGWCRDGWKGLSWLAFKDLWSFAKLSVASAIMLCLEIWYFMTILVITGHLDNAVIAVGSLAICMNVNGWEAILFVGINVAISVRVSNELGSAHPRAAEYSVIVAITEALLLGIFFGVVIMAAKDNFAIIFTNSKEMQQAVSRMAFLLSITMVINSVQHVISGVAVGGGWQALVAYINLFCYYIIGLPTGFFLGYRTSMRVEGIWVGMIFGTVLQTLILLYIVYKTNWIKEVIINCILVLVFLFSYF</sequence>
<dbReference type="AlphaFoldDB" id="A0A2P6SII4"/>
<dbReference type="GO" id="GO:0042910">
    <property type="term" value="F:xenobiotic transmembrane transporter activity"/>
    <property type="evidence" value="ECO:0007669"/>
    <property type="project" value="InterPro"/>
</dbReference>
<dbReference type="Proteomes" id="UP000238479">
    <property type="component" value="Chromosome 1"/>
</dbReference>
<dbReference type="GO" id="GO:0015297">
    <property type="term" value="F:antiporter activity"/>
    <property type="evidence" value="ECO:0007669"/>
    <property type="project" value="InterPro"/>
</dbReference>
<name>A0A2P6SII4_ROSCH</name>
<dbReference type="NCBIfam" id="TIGR00797">
    <property type="entry name" value="matE"/>
    <property type="match status" value="1"/>
</dbReference>
<dbReference type="OMA" id="MAYNISA"/>
<feature type="transmembrane region" description="Helical" evidence="6">
    <location>
        <begin position="320"/>
        <end position="348"/>
    </location>
</feature>
<dbReference type="EMBL" id="PDCK01000039">
    <property type="protein sequence ID" value="PRQ58488.1"/>
    <property type="molecule type" value="Genomic_DNA"/>
</dbReference>
<feature type="transmembrane region" description="Helical" evidence="6">
    <location>
        <begin position="152"/>
        <end position="169"/>
    </location>
</feature>
<evidence type="ECO:0000313" key="8">
    <source>
        <dbReference type="Proteomes" id="UP000238479"/>
    </source>
</evidence>
<keyword evidence="3 6" id="KW-0812">Transmembrane</keyword>
<organism evidence="7 8">
    <name type="scientific">Rosa chinensis</name>
    <name type="common">China rose</name>
    <dbReference type="NCBI Taxonomy" id="74649"/>
    <lineage>
        <taxon>Eukaryota</taxon>
        <taxon>Viridiplantae</taxon>
        <taxon>Streptophyta</taxon>
        <taxon>Embryophyta</taxon>
        <taxon>Tracheophyta</taxon>
        <taxon>Spermatophyta</taxon>
        <taxon>Magnoliopsida</taxon>
        <taxon>eudicotyledons</taxon>
        <taxon>Gunneridae</taxon>
        <taxon>Pentapetalae</taxon>
        <taxon>rosids</taxon>
        <taxon>fabids</taxon>
        <taxon>Rosales</taxon>
        <taxon>Rosaceae</taxon>
        <taxon>Rosoideae</taxon>
        <taxon>Rosoideae incertae sedis</taxon>
        <taxon>Rosa</taxon>
    </lineage>
</organism>
<dbReference type="InterPro" id="IPR002528">
    <property type="entry name" value="MATE_fam"/>
</dbReference>
<evidence type="ECO:0000256" key="6">
    <source>
        <dbReference type="RuleBase" id="RU004914"/>
    </source>
</evidence>
<feature type="transmembrane region" description="Helical" evidence="6">
    <location>
        <begin position="218"/>
        <end position="238"/>
    </location>
</feature>
<protein>
    <recommendedName>
        <fullName evidence="6">Protein DETOXIFICATION</fullName>
    </recommendedName>
    <alternativeName>
        <fullName evidence="6">Multidrug and toxic compound extrusion protein</fullName>
    </alternativeName>
</protein>
<comment type="subcellular location">
    <subcellularLocation>
        <location evidence="1">Membrane</location>
        <topology evidence="1">Multi-pass membrane protein</topology>
    </subcellularLocation>
</comment>
<feature type="transmembrane region" description="Helical" evidence="6">
    <location>
        <begin position="494"/>
        <end position="512"/>
    </location>
</feature>
<evidence type="ECO:0000256" key="2">
    <source>
        <dbReference type="ARBA" id="ARBA00010199"/>
    </source>
</evidence>
<feature type="transmembrane region" description="Helical" evidence="6">
    <location>
        <begin position="289"/>
        <end position="313"/>
    </location>
</feature>
<keyword evidence="4 6" id="KW-1133">Transmembrane helix</keyword>
<evidence type="ECO:0000256" key="1">
    <source>
        <dbReference type="ARBA" id="ARBA00004141"/>
    </source>
</evidence>
<comment type="similarity">
    <text evidence="2 6">Belongs to the multi antimicrobial extrusion (MATE) (TC 2.A.66.1) family.</text>
</comment>
<dbReference type="PANTHER" id="PTHR11206">
    <property type="entry name" value="MULTIDRUG RESISTANCE PROTEIN"/>
    <property type="match status" value="1"/>
</dbReference>
<dbReference type="InterPro" id="IPR045069">
    <property type="entry name" value="MATE_euk"/>
</dbReference>
<feature type="transmembrane region" description="Helical" evidence="6">
    <location>
        <begin position="250"/>
        <end position="269"/>
    </location>
</feature>
<dbReference type="Gramene" id="PRQ58488">
    <property type="protein sequence ID" value="PRQ58488"/>
    <property type="gene ID" value="RchiOBHm_Chr1g0359861"/>
</dbReference>
<feature type="transmembrane region" description="Helical" evidence="6">
    <location>
        <begin position="410"/>
        <end position="433"/>
    </location>
</feature>
<evidence type="ECO:0000256" key="4">
    <source>
        <dbReference type="ARBA" id="ARBA00022989"/>
    </source>
</evidence>
<feature type="transmembrane region" description="Helical" evidence="6">
    <location>
        <begin position="368"/>
        <end position="389"/>
    </location>
</feature>
<keyword evidence="8" id="KW-1185">Reference proteome</keyword>
<evidence type="ECO:0000256" key="5">
    <source>
        <dbReference type="ARBA" id="ARBA00023136"/>
    </source>
</evidence>
<evidence type="ECO:0000313" key="7">
    <source>
        <dbReference type="EMBL" id="PRQ58488.1"/>
    </source>
</evidence>
<gene>
    <name evidence="7" type="ORF">RchiOBHm_Chr1g0359861</name>
</gene>
<dbReference type="CDD" id="cd13132">
    <property type="entry name" value="MATE_eukaryotic"/>
    <property type="match status" value="1"/>
</dbReference>
<evidence type="ECO:0000256" key="3">
    <source>
        <dbReference type="ARBA" id="ARBA00022692"/>
    </source>
</evidence>
<dbReference type="GO" id="GO:1990961">
    <property type="term" value="P:xenobiotic detoxification by transmembrane export across the plasma membrane"/>
    <property type="evidence" value="ECO:0007669"/>
    <property type="project" value="InterPro"/>
</dbReference>
<reference evidence="7 8" key="1">
    <citation type="journal article" date="2018" name="Nat. Genet.">
        <title>The Rosa genome provides new insights in the design of modern roses.</title>
        <authorList>
            <person name="Bendahmane M."/>
        </authorList>
    </citation>
    <scope>NUCLEOTIDE SEQUENCE [LARGE SCALE GENOMIC DNA]</scope>
    <source>
        <strain evidence="8">cv. Old Blush</strain>
    </source>
</reference>